<keyword evidence="1" id="KW-0378">Hydrolase</keyword>
<dbReference type="PROSITE" id="PS51635">
    <property type="entry name" value="PNPLA"/>
    <property type="match status" value="1"/>
</dbReference>
<dbReference type="InterPro" id="IPR002641">
    <property type="entry name" value="PNPLA_dom"/>
</dbReference>
<accession>A0A967ASL1</accession>
<dbReference type="SUPFAM" id="SSF52151">
    <property type="entry name" value="FabD/lysophospholipase-like"/>
    <property type="match status" value="1"/>
</dbReference>
<keyword evidence="3" id="KW-0443">Lipid metabolism</keyword>
<dbReference type="Gene3D" id="3.40.1090.10">
    <property type="entry name" value="Cytosolic phospholipase A2 catalytic domain"/>
    <property type="match status" value="2"/>
</dbReference>
<evidence type="ECO:0000259" key="5">
    <source>
        <dbReference type="PROSITE" id="PS51635"/>
    </source>
</evidence>
<keyword evidence="7" id="KW-1185">Reference proteome</keyword>
<sequence>MENKKIGLVLSGGGHRAAAHAGALKAMEEHGIFPDIISGTGAGALVGALYAANHSPDDILAAFKEVEIFNFARHDPNFQNIIDTDLFCDMLQGYLPEDSFEALDKKVLVTTTDLLHGCVKVFEEGPLIKVLLASISFPGLFQPVDLDNSLYIDGCILDNFPVEPIHGKCDVIYGVYVSPVAKMEFSDFKHTYTILDRAFQLPMNRNAKEKFPLCDVLIYPHQLGNHSLFDAQHLNTIFEIGYKTTLQELKRRKAQINFLKMKS</sequence>
<dbReference type="InterPro" id="IPR016035">
    <property type="entry name" value="Acyl_Trfase/lysoPLipase"/>
</dbReference>
<gene>
    <name evidence="6" type="ORF">FK220_009600</name>
</gene>
<protein>
    <submittedName>
        <fullName evidence="6">Patatin</fullName>
    </submittedName>
</protein>
<dbReference type="PANTHER" id="PTHR14226:SF29">
    <property type="entry name" value="NEUROPATHY TARGET ESTERASE SWS"/>
    <property type="match status" value="1"/>
</dbReference>
<reference evidence="6" key="1">
    <citation type="submission" date="2019-07" db="EMBL/GenBank/DDBJ databases">
        <authorList>
            <person name="De-Chao Zhang Q."/>
        </authorList>
    </citation>
    <scope>NUCLEOTIDE SEQUENCE</scope>
    <source>
        <strain evidence="6">TP-CH-4</strain>
    </source>
</reference>
<feature type="domain" description="PNPLA" evidence="5">
    <location>
        <begin position="8"/>
        <end position="166"/>
    </location>
</feature>
<name>A0A967ASL1_9FLAO</name>
<dbReference type="InterPro" id="IPR050301">
    <property type="entry name" value="NTE"/>
</dbReference>
<organism evidence="6 7">
    <name type="scientific">Pelagihabitans pacificus</name>
    <dbReference type="NCBI Taxonomy" id="2696054"/>
    <lineage>
        <taxon>Bacteria</taxon>
        <taxon>Pseudomonadati</taxon>
        <taxon>Bacteroidota</taxon>
        <taxon>Flavobacteriia</taxon>
        <taxon>Flavobacteriales</taxon>
        <taxon>Flavobacteriaceae</taxon>
        <taxon>Pelagihabitans</taxon>
    </lineage>
</organism>
<dbReference type="Proteomes" id="UP000707206">
    <property type="component" value="Unassembled WGS sequence"/>
</dbReference>
<proteinExistence type="predicted"/>
<evidence type="ECO:0000313" key="6">
    <source>
        <dbReference type="EMBL" id="NHF59594.1"/>
    </source>
</evidence>
<dbReference type="AlphaFoldDB" id="A0A967ASL1"/>
<dbReference type="GO" id="GO:0016042">
    <property type="term" value="P:lipid catabolic process"/>
    <property type="evidence" value="ECO:0007669"/>
    <property type="project" value="UniProtKB-KW"/>
</dbReference>
<evidence type="ECO:0000256" key="3">
    <source>
        <dbReference type="ARBA" id="ARBA00023098"/>
    </source>
</evidence>
<evidence type="ECO:0000313" key="7">
    <source>
        <dbReference type="Proteomes" id="UP000707206"/>
    </source>
</evidence>
<dbReference type="EMBL" id="VIKU02000002">
    <property type="protein sequence ID" value="NHF59594.1"/>
    <property type="molecule type" value="Genomic_DNA"/>
</dbReference>
<keyword evidence="2" id="KW-0442">Lipid degradation</keyword>
<evidence type="ECO:0000256" key="1">
    <source>
        <dbReference type="ARBA" id="ARBA00022801"/>
    </source>
</evidence>
<evidence type="ECO:0000256" key="4">
    <source>
        <dbReference type="PROSITE-ProRule" id="PRU01161"/>
    </source>
</evidence>
<reference evidence="6" key="2">
    <citation type="submission" date="2020-03" db="EMBL/GenBank/DDBJ databases">
        <title>Flavobacteriaceae bacterium strain TP-CH-4, a member of the family Flavobacteriaceae isolated from a deep-sea seamount.</title>
        <authorList>
            <person name="Zhang D.-C."/>
        </authorList>
    </citation>
    <scope>NUCLEOTIDE SEQUENCE</scope>
    <source>
        <strain evidence="6">TP-CH-4</strain>
    </source>
</reference>
<comment type="caution">
    <text evidence="4">Lacks conserved residue(s) required for the propagation of feature annotation.</text>
</comment>
<comment type="caution">
    <text evidence="6">The sequence shown here is derived from an EMBL/GenBank/DDBJ whole genome shotgun (WGS) entry which is preliminary data.</text>
</comment>
<dbReference type="Pfam" id="PF01734">
    <property type="entry name" value="Patatin"/>
    <property type="match status" value="1"/>
</dbReference>
<dbReference type="GO" id="GO:0016787">
    <property type="term" value="F:hydrolase activity"/>
    <property type="evidence" value="ECO:0007669"/>
    <property type="project" value="UniProtKB-KW"/>
</dbReference>
<dbReference type="RefSeq" id="WP_152574089.1">
    <property type="nucleotide sequence ID" value="NZ_VIKU02000002.1"/>
</dbReference>
<evidence type="ECO:0000256" key="2">
    <source>
        <dbReference type="ARBA" id="ARBA00022963"/>
    </source>
</evidence>
<dbReference type="PANTHER" id="PTHR14226">
    <property type="entry name" value="NEUROPATHY TARGET ESTERASE/SWISS CHEESE D.MELANOGASTER"/>
    <property type="match status" value="1"/>
</dbReference>